<evidence type="ECO:0000313" key="5">
    <source>
        <dbReference type="EMBL" id="CAL4762045.1"/>
    </source>
</evidence>
<accession>A0A9P1FFX6</accession>
<comment type="caution">
    <text evidence="3">The sequence shown here is derived from an EMBL/GenBank/DDBJ whole genome shotgun (WGS) entry which is preliminary data.</text>
</comment>
<dbReference type="OrthoDB" id="442749at2759"/>
<dbReference type="Proteomes" id="UP001152797">
    <property type="component" value="Unassembled WGS sequence"/>
</dbReference>
<evidence type="ECO:0000313" key="3">
    <source>
        <dbReference type="EMBL" id="CAI3974733.1"/>
    </source>
</evidence>
<feature type="chain" id="PRO_5043271867" evidence="2">
    <location>
        <begin position="17"/>
        <end position="289"/>
    </location>
</feature>
<dbReference type="AlphaFoldDB" id="A0A9P1FFX6"/>
<feature type="signal peptide" evidence="2">
    <location>
        <begin position="1"/>
        <end position="16"/>
    </location>
</feature>
<evidence type="ECO:0000256" key="1">
    <source>
        <dbReference type="SAM" id="MobiDB-lite"/>
    </source>
</evidence>
<keyword evidence="6" id="KW-1185">Reference proteome</keyword>
<proteinExistence type="predicted"/>
<sequence>MISRLWFLASILPCLGHDVDLPGCPFETLTGKCKGEATCHSLAHSGLTCEGLVNIVECATFCAYPCCSSATSSTATTSITSHTHTSTATETTETTTSSSITSKTLTTSSLSSTTTTSHHPDTTEMLPTSAPGESSGPESTLGPAAVMRISMRVEVTDPQNYLEYFDDQAVREAYINVMSEVASVPSDLVDLERTSSQLGYLTMTYVITIPYTSEDTPSIPLTSVQEKLSTIDIPTFNELLDAEMRQVAGGTFKQKVVSVTVADDDISVNRAPLAALAVLAMLSQAVVVI</sequence>
<name>A0A9P1FFX6_9DINO</name>
<protein>
    <submittedName>
        <fullName evidence="5">Exportin-T (Exportin(tRNA)) (tRNA exportin)</fullName>
    </submittedName>
</protein>
<reference evidence="4" key="2">
    <citation type="submission" date="2024-04" db="EMBL/GenBank/DDBJ databases">
        <authorList>
            <person name="Chen Y."/>
            <person name="Shah S."/>
            <person name="Dougan E. K."/>
            <person name="Thang M."/>
            <person name="Chan C."/>
        </authorList>
    </citation>
    <scope>NUCLEOTIDE SEQUENCE [LARGE SCALE GENOMIC DNA]</scope>
</reference>
<evidence type="ECO:0000313" key="6">
    <source>
        <dbReference type="Proteomes" id="UP001152797"/>
    </source>
</evidence>
<dbReference type="EMBL" id="CAMXCT010000154">
    <property type="protein sequence ID" value="CAI3974733.1"/>
    <property type="molecule type" value="Genomic_DNA"/>
</dbReference>
<dbReference type="EMBL" id="CAMXCT020000154">
    <property type="protein sequence ID" value="CAL1128108.1"/>
    <property type="molecule type" value="Genomic_DNA"/>
</dbReference>
<keyword evidence="2" id="KW-0732">Signal</keyword>
<evidence type="ECO:0000256" key="2">
    <source>
        <dbReference type="SAM" id="SignalP"/>
    </source>
</evidence>
<organism evidence="3">
    <name type="scientific">Cladocopium goreaui</name>
    <dbReference type="NCBI Taxonomy" id="2562237"/>
    <lineage>
        <taxon>Eukaryota</taxon>
        <taxon>Sar</taxon>
        <taxon>Alveolata</taxon>
        <taxon>Dinophyceae</taxon>
        <taxon>Suessiales</taxon>
        <taxon>Symbiodiniaceae</taxon>
        <taxon>Cladocopium</taxon>
    </lineage>
</organism>
<feature type="region of interest" description="Disordered" evidence="1">
    <location>
        <begin position="78"/>
        <end position="141"/>
    </location>
</feature>
<evidence type="ECO:0000313" key="4">
    <source>
        <dbReference type="EMBL" id="CAL1128108.1"/>
    </source>
</evidence>
<reference evidence="3" key="1">
    <citation type="submission" date="2022-10" db="EMBL/GenBank/DDBJ databases">
        <authorList>
            <person name="Chen Y."/>
            <person name="Dougan E. K."/>
            <person name="Chan C."/>
            <person name="Rhodes N."/>
            <person name="Thang M."/>
        </authorList>
    </citation>
    <scope>NUCLEOTIDE SEQUENCE</scope>
</reference>
<feature type="compositionally biased region" description="Low complexity" evidence="1">
    <location>
        <begin position="78"/>
        <end position="117"/>
    </location>
</feature>
<dbReference type="EMBL" id="CAMXCT030000154">
    <property type="protein sequence ID" value="CAL4762045.1"/>
    <property type="molecule type" value="Genomic_DNA"/>
</dbReference>
<gene>
    <name evidence="3" type="ORF">C1SCF055_LOCUS3112</name>
</gene>